<dbReference type="AlphaFoldDB" id="A0A7W6H7Z6"/>
<reference evidence="2 3" key="1">
    <citation type="submission" date="2020-08" db="EMBL/GenBank/DDBJ databases">
        <title>Genomic Encyclopedia of Type Strains, Phase IV (KMG-IV): sequencing the most valuable type-strain genomes for metagenomic binning, comparative biology and taxonomic classification.</title>
        <authorList>
            <person name="Goeker M."/>
        </authorList>
    </citation>
    <scope>NUCLEOTIDE SEQUENCE [LARGE SCALE GENOMIC DNA]</scope>
    <source>
        <strain evidence="2 3">DSM 102238</strain>
    </source>
</reference>
<feature type="domain" description="EAL" evidence="1">
    <location>
        <begin position="1"/>
        <end position="40"/>
    </location>
</feature>
<dbReference type="PROSITE" id="PS50883">
    <property type="entry name" value="EAL"/>
    <property type="match status" value="1"/>
</dbReference>
<comment type="caution">
    <text evidence="2">The sequence shown here is derived from an EMBL/GenBank/DDBJ whole genome shotgun (WGS) entry which is preliminary data.</text>
</comment>
<dbReference type="EMBL" id="JACIEK010000016">
    <property type="protein sequence ID" value="MBB4000172.1"/>
    <property type="molecule type" value="Genomic_DNA"/>
</dbReference>
<proteinExistence type="predicted"/>
<dbReference type="Gene3D" id="3.20.20.450">
    <property type="entry name" value="EAL domain"/>
    <property type="match status" value="1"/>
</dbReference>
<name>A0A7W6H7Z6_9HYPH</name>
<evidence type="ECO:0000313" key="3">
    <source>
        <dbReference type="Proteomes" id="UP000542776"/>
    </source>
</evidence>
<keyword evidence="3" id="KW-1185">Reference proteome</keyword>
<organism evidence="2 3">
    <name type="scientific">Aureimonas pseudogalii</name>
    <dbReference type="NCBI Taxonomy" id="1744844"/>
    <lineage>
        <taxon>Bacteria</taxon>
        <taxon>Pseudomonadati</taxon>
        <taxon>Pseudomonadota</taxon>
        <taxon>Alphaproteobacteria</taxon>
        <taxon>Hyphomicrobiales</taxon>
        <taxon>Aurantimonadaceae</taxon>
        <taxon>Aureimonas</taxon>
    </lineage>
</organism>
<protein>
    <submittedName>
        <fullName evidence="2">EAL domain-containing protein (Putative c-di-GMP-specific phosphodiesterase class I)</fullName>
    </submittedName>
</protein>
<evidence type="ECO:0000313" key="2">
    <source>
        <dbReference type="EMBL" id="MBB4000172.1"/>
    </source>
</evidence>
<dbReference type="InterPro" id="IPR035919">
    <property type="entry name" value="EAL_sf"/>
</dbReference>
<dbReference type="SUPFAM" id="SSF141868">
    <property type="entry name" value="EAL domain-like"/>
    <property type="match status" value="1"/>
</dbReference>
<dbReference type="Proteomes" id="UP000542776">
    <property type="component" value="Unassembled WGS sequence"/>
</dbReference>
<accession>A0A7W6H7Z6</accession>
<dbReference type="InterPro" id="IPR001633">
    <property type="entry name" value="EAL_dom"/>
</dbReference>
<evidence type="ECO:0000259" key="1">
    <source>
        <dbReference type="PROSITE" id="PS50883"/>
    </source>
</evidence>
<sequence length="40" mass="4235">MVEAVVALCGGYGLAMTGEGVETEQQRKVRLDLGCHDLQG</sequence>
<gene>
    <name evidence="2" type="ORF">GGR04_004048</name>
</gene>